<evidence type="ECO:0000313" key="2">
    <source>
        <dbReference type="Proteomes" id="UP000823674"/>
    </source>
</evidence>
<reference evidence="1 2" key="1">
    <citation type="submission" date="2021-03" db="EMBL/GenBank/DDBJ databases">
        <authorList>
            <person name="King G.J."/>
            <person name="Bancroft I."/>
            <person name="Baten A."/>
            <person name="Bloomfield J."/>
            <person name="Borpatragohain P."/>
            <person name="He Z."/>
            <person name="Irish N."/>
            <person name="Irwin J."/>
            <person name="Liu K."/>
            <person name="Mauleon R.P."/>
            <person name="Moore J."/>
            <person name="Morris R."/>
            <person name="Ostergaard L."/>
            <person name="Wang B."/>
            <person name="Wells R."/>
        </authorList>
    </citation>
    <scope>NUCLEOTIDE SEQUENCE [LARGE SCALE GENOMIC DNA]</scope>
    <source>
        <strain evidence="1">R-o-18</strain>
        <tissue evidence="1">Leaf</tissue>
    </source>
</reference>
<name>A0ABQ7M6E2_BRACM</name>
<keyword evidence="2" id="KW-1185">Reference proteome</keyword>
<gene>
    <name evidence="1" type="primary">A06g508200.1_BraROA</name>
    <name evidence="1" type="ORF">IGI04_024329</name>
</gene>
<comment type="caution">
    <text evidence="1">The sequence shown here is derived from an EMBL/GenBank/DDBJ whole genome shotgun (WGS) entry which is preliminary data.</text>
</comment>
<accession>A0ABQ7M6E2</accession>
<organism evidence="1 2">
    <name type="scientific">Brassica rapa subsp. trilocularis</name>
    <dbReference type="NCBI Taxonomy" id="1813537"/>
    <lineage>
        <taxon>Eukaryota</taxon>
        <taxon>Viridiplantae</taxon>
        <taxon>Streptophyta</taxon>
        <taxon>Embryophyta</taxon>
        <taxon>Tracheophyta</taxon>
        <taxon>Spermatophyta</taxon>
        <taxon>Magnoliopsida</taxon>
        <taxon>eudicotyledons</taxon>
        <taxon>Gunneridae</taxon>
        <taxon>Pentapetalae</taxon>
        <taxon>rosids</taxon>
        <taxon>malvids</taxon>
        <taxon>Brassicales</taxon>
        <taxon>Brassicaceae</taxon>
        <taxon>Brassiceae</taxon>
        <taxon>Brassica</taxon>
    </lineage>
</organism>
<evidence type="ECO:0008006" key="3">
    <source>
        <dbReference type="Google" id="ProtNLM"/>
    </source>
</evidence>
<dbReference type="EMBL" id="JADBGQ010000006">
    <property type="protein sequence ID" value="KAG5394366.1"/>
    <property type="molecule type" value="Genomic_DNA"/>
</dbReference>
<dbReference type="Proteomes" id="UP000823674">
    <property type="component" value="Chromosome A06"/>
</dbReference>
<protein>
    <recommendedName>
        <fullName evidence="3">Transmembrane protein</fullName>
    </recommendedName>
</protein>
<sequence>MNKISSVLVVYFVSSLSEREIPEVPFAFSDHIQHSAKVILPILGFFSWYQSHFGWFVFILLIIFSYLHHFIFLFLFGSGLFLYSLFWLESLLKRNPGGVVEEKPCWLKRNSALGQLRRIHAKISSLFFLFSFPTKMFGLLKNSKPQQEVYFPFKTIFEKEQLIFDKKQFASNGFNFVQKQRKIQNRCDDEKWFEMNSKMVLNKNEFSGPLNAFDIGAYDLGLGSFVSIQEGSDEEQYRATMVEPEANFGRAGRSDTYLGELVELNRSDTYISEVDELSELSDTSLELNELSDTEEGACLVFGRNEPFSAQGKIHNKFNLGRFYTKFDQAFADGLMPIFIKKYQQKESKSWSYQGAFNNTLISTLDRGYIKSHSASLDDPFNPFQFQKCQLPSRFISNTQLKMFGLLKKSKLQQDVYFPFKTVLEKEQMIFGNKKQFASNRFDFVQKQRNQRKRQNRFDDDEKWIRSDMDSHPADHPDIPVGVLIVTAVHPMGSDEPGHQLKILDRGYIKSHSASLDDHFNPSQFQKCRLPFRIISNTQLK</sequence>
<evidence type="ECO:0000313" key="1">
    <source>
        <dbReference type="EMBL" id="KAG5394366.1"/>
    </source>
</evidence>
<proteinExistence type="predicted"/>